<comment type="caution">
    <text evidence="2">The sequence shown here is derived from an EMBL/GenBank/DDBJ whole genome shotgun (WGS) entry which is preliminary data.</text>
</comment>
<feature type="region of interest" description="Disordered" evidence="1">
    <location>
        <begin position="79"/>
        <end position="102"/>
    </location>
</feature>
<evidence type="ECO:0000256" key="1">
    <source>
        <dbReference type="SAM" id="MobiDB-lite"/>
    </source>
</evidence>
<dbReference type="HOGENOM" id="CLU_2116917_0_0_11"/>
<proteinExistence type="predicted"/>
<reference evidence="2 3" key="1">
    <citation type="submission" date="2010-08" db="EMBL/GenBank/DDBJ databases">
        <authorList>
            <person name="Muzny D."/>
            <person name="Qin X."/>
            <person name="Buhay C."/>
            <person name="Dugan-Rocha S."/>
            <person name="Ding Y."/>
            <person name="Chen G."/>
            <person name="Hawes A."/>
            <person name="Holder M."/>
            <person name="Jhangiani S."/>
            <person name="Johnson A."/>
            <person name="Khan Z."/>
            <person name="Li Z."/>
            <person name="Liu W."/>
            <person name="Liu X."/>
            <person name="Perez L."/>
            <person name="Shen H."/>
            <person name="Wang Q."/>
            <person name="Watt J."/>
            <person name="Xi L."/>
            <person name="Xin Y."/>
            <person name="Zhou J."/>
            <person name="Deng J."/>
            <person name="Jiang H."/>
            <person name="Liu Y."/>
            <person name="Qu J."/>
            <person name="Song X.-Z."/>
            <person name="Zhang L."/>
            <person name="Villasana D."/>
            <person name="Johnson A."/>
            <person name="Liu J."/>
            <person name="Liyanage D."/>
            <person name="Lorensuhewa L."/>
            <person name="Robinson T."/>
            <person name="Song A."/>
            <person name="Song B.-B."/>
            <person name="Dinh H."/>
            <person name="Thornton R."/>
            <person name="Coyle M."/>
            <person name="Francisco L."/>
            <person name="Jackson L."/>
            <person name="Javaid M."/>
            <person name="Korchina V."/>
            <person name="Kovar C."/>
            <person name="Mata R."/>
            <person name="Mathew T."/>
            <person name="Ngo R."/>
            <person name="Nguyen L."/>
            <person name="Nguyen N."/>
            <person name="Okwuonu G."/>
            <person name="Ongeri F."/>
            <person name="Pham C."/>
            <person name="Simmons D."/>
            <person name="Wilczek-Boney K."/>
            <person name="Hale W."/>
            <person name="Jakkamsetti A."/>
            <person name="Pham P."/>
            <person name="Ruth R."/>
            <person name="San Lucas F."/>
            <person name="Warren J."/>
            <person name="Zhang J."/>
            <person name="Zhao Z."/>
            <person name="Zhou C."/>
            <person name="Zhu D."/>
            <person name="Lee S."/>
            <person name="Bess C."/>
            <person name="Blankenburg K."/>
            <person name="Forbes L."/>
            <person name="Fu Q."/>
            <person name="Gubbala S."/>
            <person name="Hirani K."/>
            <person name="Jayaseelan J.C."/>
            <person name="Lara F."/>
            <person name="Munidasa M."/>
            <person name="Palculict T."/>
            <person name="Patil S."/>
            <person name="Pu L.-L."/>
            <person name="Saada N."/>
            <person name="Tang L."/>
            <person name="Weissenberger G."/>
            <person name="Zhu Y."/>
            <person name="Hemphill L."/>
            <person name="Shang Y."/>
            <person name="Youmans B."/>
            <person name="Ayvaz T."/>
            <person name="Ross M."/>
            <person name="Santibanez J."/>
            <person name="Aqrawi P."/>
            <person name="Gross S."/>
            <person name="Joshi V."/>
            <person name="Fowler G."/>
            <person name="Nazareth L."/>
            <person name="Reid J."/>
            <person name="Worley K."/>
            <person name="Petrosino J."/>
            <person name="Highlander S."/>
            <person name="Gibbs R."/>
        </authorList>
    </citation>
    <scope>NUCLEOTIDE SEQUENCE [LARGE SCALE GENOMIC DNA]</scope>
    <source>
        <strain evidence="2 3">ATCC 33035</strain>
    </source>
</reference>
<dbReference type="AlphaFoldDB" id="E2S294"/>
<evidence type="ECO:0000313" key="3">
    <source>
        <dbReference type="Proteomes" id="UP000003020"/>
    </source>
</evidence>
<evidence type="ECO:0000313" key="2">
    <source>
        <dbReference type="EMBL" id="EFQ80990.1"/>
    </source>
</evidence>
<sequence>MLALCIFCIFHPCRRGVAGWGLGCERRHAPHLDSVALQAGETAQPDCAHTFKPTETSYILRHFHAPMLHTSASAPLSDALPTPFPATNSNPTAGPHGRYSPVPHTEIVRLRERI</sequence>
<keyword evidence="3" id="KW-1185">Reference proteome</keyword>
<organism evidence="2 3">
    <name type="scientific">Corynebacterium pseudogenitalium ATCC 33035</name>
    <dbReference type="NCBI Taxonomy" id="525264"/>
    <lineage>
        <taxon>Bacteria</taxon>
        <taxon>Bacillati</taxon>
        <taxon>Actinomycetota</taxon>
        <taxon>Actinomycetes</taxon>
        <taxon>Mycobacteriales</taxon>
        <taxon>Corynebacteriaceae</taxon>
        <taxon>Corynebacterium</taxon>
    </lineage>
</organism>
<accession>E2S294</accession>
<name>E2S294_9CORY</name>
<gene>
    <name evidence="2" type="ORF">HMPREF0305_10617</name>
</gene>
<dbReference type="Proteomes" id="UP000003020">
    <property type="component" value="Unassembled WGS sequence"/>
</dbReference>
<protein>
    <submittedName>
        <fullName evidence="2">Uncharacterized protein</fullName>
    </submittedName>
</protein>
<dbReference type="EMBL" id="ABYQ02000004">
    <property type="protein sequence ID" value="EFQ80990.1"/>
    <property type="molecule type" value="Genomic_DNA"/>
</dbReference>